<sequence length="396" mass="43792">MADRFSYSCRRSSHTEISHTSSNLSFSSTLLEEICRSIDRGGDDDIAAICSVDSMRKKRDDGGGATAPFPFKTDEEMANYQRACMIEKWMEKKAVGRGKSLADLQEKDRLYSSSSSSDSSCGGGFFSSEPESFPFRQPKPVRTGKLGFEKGRNCDDSMINRRNRRGFSDELEQKTKNESRFVKTKSKALKIYGDLKKVKQPISPGGKVAAFLNSLFAAGNLKKPKIAAACGDDVSPSLKSSTTACSSASSFSRSCLSKTTTSSSSSEAKSAGSAKRSVRFFPVSAIVDEDRHKSSHQNSNDDDLIDAAIDEELAMHVRKKDQIGREFEHSFDIFSRIRDRNRSFDREFDDEFDGASCASSDLFELENLFAIGLEELPVYETTHLEKIQTVANGLIL</sequence>
<evidence type="ECO:0008006" key="11">
    <source>
        <dbReference type="Google" id="ProtNLM"/>
    </source>
</evidence>
<dbReference type="AlphaFoldDB" id="A0AAD4ITZ4"/>
<dbReference type="EMBL" id="SDAM02002666">
    <property type="protein sequence ID" value="KAH6821133.1"/>
    <property type="molecule type" value="Genomic_DNA"/>
</dbReference>
<organism evidence="9 10">
    <name type="scientific">Perilla frutescens var. hirtella</name>
    <name type="common">Perilla citriodora</name>
    <name type="synonym">Perilla setoyensis</name>
    <dbReference type="NCBI Taxonomy" id="608512"/>
    <lineage>
        <taxon>Eukaryota</taxon>
        <taxon>Viridiplantae</taxon>
        <taxon>Streptophyta</taxon>
        <taxon>Embryophyta</taxon>
        <taxon>Tracheophyta</taxon>
        <taxon>Spermatophyta</taxon>
        <taxon>Magnoliopsida</taxon>
        <taxon>eudicotyledons</taxon>
        <taxon>Gunneridae</taxon>
        <taxon>Pentapetalae</taxon>
        <taxon>asterids</taxon>
        <taxon>lamiids</taxon>
        <taxon>Lamiales</taxon>
        <taxon>Lamiaceae</taxon>
        <taxon>Nepetoideae</taxon>
        <taxon>Elsholtzieae</taxon>
        <taxon>Perilla</taxon>
    </lineage>
</organism>
<feature type="compositionally biased region" description="Basic and acidic residues" evidence="8">
    <location>
        <begin position="147"/>
        <end position="159"/>
    </location>
</feature>
<evidence type="ECO:0000256" key="7">
    <source>
        <dbReference type="ARBA" id="ARBA00023294"/>
    </source>
</evidence>
<evidence type="ECO:0000256" key="6">
    <source>
        <dbReference type="ARBA" id="ARBA00023136"/>
    </source>
</evidence>
<gene>
    <name evidence="9" type="ORF">C2S53_019648</name>
</gene>
<proteinExistence type="inferred from homology"/>
<protein>
    <recommendedName>
        <fullName evidence="11">Protein BIG GRAIN 1-like B</fullName>
    </recommendedName>
</protein>
<evidence type="ECO:0000256" key="4">
    <source>
        <dbReference type="ARBA" id="ARBA00022448"/>
    </source>
</evidence>
<accession>A0AAD4ITZ4</accession>
<comment type="subcellular location">
    <subcellularLocation>
        <location evidence="2">Cell membrane</location>
    </subcellularLocation>
</comment>
<evidence type="ECO:0000313" key="10">
    <source>
        <dbReference type="Proteomes" id="UP001190926"/>
    </source>
</evidence>
<keyword evidence="7" id="KW-0927">Auxin signaling pathway</keyword>
<keyword evidence="4" id="KW-0813">Transport</keyword>
<dbReference type="GO" id="GO:0009734">
    <property type="term" value="P:auxin-activated signaling pathway"/>
    <property type="evidence" value="ECO:0007669"/>
    <property type="project" value="UniProtKB-KW"/>
</dbReference>
<dbReference type="PANTHER" id="PTHR33541">
    <property type="entry name" value="PROTEIN BIG GRAIN 1-LIKE A-RELATED"/>
    <property type="match status" value="1"/>
</dbReference>
<dbReference type="Proteomes" id="UP001190926">
    <property type="component" value="Unassembled WGS sequence"/>
</dbReference>
<keyword evidence="6" id="KW-0472">Membrane</keyword>
<keyword evidence="5" id="KW-1003">Cell membrane</keyword>
<keyword evidence="10" id="KW-1185">Reference proteome</keyword>
<feature type="region of interest" description="Disordered" evidence="8">
    <location>
        <begin position="111"/>
        <end position="160"/>
    </location>
</feature>
<comment type="caution">
    <text evidence="9">The sequence shown here is derived from an EMBL/GenBank/DDBJ whole genome shotgun (WGS) entry which is preliminary data.</text>
</comment>
<evidence type="ECO:0000256" key="8">
    <source>
        <dbReference type="SAM" id="MobiDB-lite"/>
    </source>
</evidence>
<evidence type="ECO:0000256" key="5">
    <source>
        <dbReference type="ARBA" id="ARBA00022475"/>
    </source>
</evidence>
<dbReference type="PANTHER" id="PTHR33541:SF28">
    <property type="entry name" value="PROTEIN BIG GRAIN 1-LIKE A"/>
    <property type="match status" value="1"/>
</dbReference>
<comment type="similarity">
    <text evidence="3">Belongs to the BIG GRAIN 1 (BG1) plant protein family.</text>
</comment>
<feature type="compositionally biased region" description="Low complexity" evidence="8">
    <location>
        <begin position="112"/>
        <end position="135"/>
    </location>
</feature>
<evidence type="ECO:0000313" key="9">
    <source>
        <dbReference type="EMBL" id="KAH6821133.1"/>
    </source>
</evidence>
<evidence type="ECO:0000256" key="1">
    <source>
        <dbReference type="ARBA" id="ARBA00002281"/>
    </source>
</evidence>
<reference evidence="9 10" key="1">
    <citation type="journal article" date="2021" name="Nat. Commun.">
        <title>Incipient diploidization of the medicinal plant Perilla within 10,000 years.</title>
        <authorList>
            <person name="Zhang Y."/>
            <person name="Shen Q."/>
            <person name="Leng L."/>
            <person name="Zhang D."/>
            <person name="Chen S."/>
            <person name="Shi Y."/>
            <person name="Ning Z."/>
            <person name="Chen S."/>
        </authorList>
    </citation>
    <scope>NUCLEOTIDE SEQUENCE [LARGE SCALE GENOMIC DNA]</scope>
    <source>
        <strain evidence="10">cv. PC099</strain>
    </source>
</reference>
<dbReference type="InterPro" id="IPR039621">
    <property type="entry name" value="BG1-like"/>
</dbReference>
<evidence type="ECO:0000256" key="3">
    <source>
        <dbReference type="ARBA" id="ARBA00010067"/>
    </source>
</evidence>
<comment type="function">
    <text evidence="1">Involved in auxin transport. Regulator of the auxin signaling pathway.</text>
</comment>
<name>A0AAD4ITZ4_PERFH</name>
<dbReference type="GO" id="GO:0005886">
    <property type="term" value="C:plasma membrane"/>
    <property type="evidence" value="ECO:0007669"/>
    <property type="project" value="UniProtKB-SubCell"/>
</dbReference>
<evidence type="ECO:0000256" key="2">
    <source>
        <dbReference type="ARBA" id="ARBA00004236"/>
    </source>
</evidence>